<dbReference type="OrthoDB" id="5330842at2759"/>
<accession>A0A015KWB6</accession>
<sequence>MTPFASNIINTPISEKQKRILLFNVNQPLELLIEEFDKEWWPLVSNIWTSFSCKNNVNGDLWKVFVCRFKKHNKSSTRKEDIPNEKCHITKIRPADLCSAKIKVQRYFSEQKVRIERFKDSPDHSHPIEDSKKLKRSEVVRELVMQEAVKNYRPPEIVSAVKEIATETLDLGECVKELRRKEVTNIKYKVRGPLDTHLVGDPKRELDIRKAISFLKNRGYLVERYEIPDLSTYGFVFMHPNHLKNLEQHGWLSLIDSTHKTNRYDYRLFTLYIRNSYGC</sequence>
<evidence type="ECO:0000313" key="1">
    <source>
        <dbReference type="EMBL" id="EXX71869.1"/>
    </source>
</evidence>
<proteinExistence type="predicted"/>
<reference evidence="1 2" key="1">
    <citation type="submission" date="2014-02" db="EMBL/GenBank/DDBJ databases">
        <title>Single nucleus genome sequencing reveals high similarity among nuclei of an endomycorrhizal fungus.</title>
        <authorList>
            <person name="Lin K."/>
            <person name="Geurts R."/>
            <person name="Zhang Z."/>
            <person name="Limpens E."/>
            <person name="Saunders D.G."/>
            <person name="Mu D."/>
            <person name="Pang E."/>
            <person name="Cao H."/>
            <person name="Cha H."/>
            <person name="Lin T."/>
            <person name="Zhou Q."/>
            <person name="Shang Y."/>
            <person name="Li Y."/>
            <person name="Ivanov S."/>
            <person name="Sharma T."/>
            <person name="Velzen R.V."/>
            <person name="Ruijter N.D."/>
            <person name="Aanen D.K."/>
            <person name="Win J."/>
            <person name="Kamoun S."/>
            <person name="Bisseling T."/>
            <person name="Huang S."/>
        </authorList>
    </citation>
    <scope>NUCLEOTIDE SEQUENCE [LARGE SCALE GENOMIC DNA]</scope>
    <source>
        <strain evidence="2">DAOM197198w</strain>
    </source>
</reference>
<keyword evidence="2" id="KW-1185">Reference proteome</keyword>
<dbReference type="STRING" id="1432141.A0A015KWB6"/>
<organism evidence="1 2">
    <name type="scientific">Rhizophagus irregularis (strain DAOM 197198w)</name>
    <name type="common">Glomus intraradices</name>
    <dbReference type="NCBI Taxonomy" id="1432141"/>
    <lineage>
        <taxon>Eukaryota</taxon>
        <taxon>Fungi</taxon>
        <taxon>Fungi incertae sedis</taxon>
        <taxon>Mucoromycota</taxon>
        <taxon>Glomeromycotina</taxon>
        <taxon>Glomeromycetes</taxon>
        <taxon>Glomerales</taxon>
        <taxon>Glomeraceae</taxon>
        <taxon>Rhizophagus</taxon>
    </lineage>
</organism>
<protein>
    <submittedName>
        <fullName evidence="1">Uncharacterized protein</fullName>
    </submittedName>
</protein>
<comment type="caution">
    <text evidence="1">The sequence shown here is derived from an EMBL/GenBank/DDBJ whole genome shotgun (WGS) entry which is preliminary data.</text>
</comment>
<dbReference type="Proteomes" id="UP000022910">
    <property type="component" value="Unassembled WGS sequence"/>
</dbReference>
<dbReference type="EMBL" id="JEMT01015878">
    <property type="protein sequence ID" value="EXX71869.1"/>
    <property type="molecule type" value="Genomic_DNA"/>
</dbReference>
<dbReference type="HOGENOM" id="CLU_099549_0_0_1"/>
<name>A0A015KWB6_RHIIW</name>
<evidence type="ECO:0000313" key="2">
    <source>
        <dbReference type="Proteomes" id="UP000022910"/>
    </source>
</evidence>
<dbReference type="AlphaFoldDB" id="A0A015KWB6"/>
<gene>
    <name evidence="1" type="ORF">RirG_074650</name>
</gene>